<accession>X1DMQ7</accession>
<organism evidence="1">
    <name type="scientific">marine sediment metagenome</name>
    <dbReference type="NCBI Taxonomy" id="412755"/>
    <lineage>
        <taxon>unclassified sequences</taxon>
        <taxon>metagenomes</taxon>
        <taxon>ecological metagenomes</taxon>
    </lineage>
</organism>
<feature type="non-terminal residue" evidence="1">
    <location>
        <position position="1"/>
    </location>
</feature>
<dbReference type="AlphaFoldDB" id="X1DMQ7"/>
<evidence type="ECO:0008006" key="2">
    <source>
        <dbReference type="Google" id="ProtNLM"/>
    </source>
</evidence>
<comment type="caution">
    <text evidence="1">The sequence shown here is derived from an EMBL/GenBank/DDBJ whole genome shotgun (WGS) entry which is preliminary data.</text>
</comment>
<dbReference type="EMBL" id="BART01029673">
    <property type="protein sequence ID" value="GAH09515.1"/>
    <property type="molecule type" value="Genomic_DNA"/>
</dbReference>
<protein>
    <recommendedName>
        <fullName evidence="2">Carrier domain-containing protein</fullName>
    </recommendedName>
</protein>
<evidence type="ECO:0000313" key="1">
    <source>
        <dbReference type="EMBL" id="GAH09515.1"/>
    </source>
</evidence>
<dbReference type="SUPFAM" id="SSF47336">
    <property type="entry name" value="ACP-like"/>
    <property type="match status" value="1"/>
</dbReference>
<gene>
    <name evidence="1" type="ORF">S01H4_52013</name>
</gene>
<proteinExistence type="predicted"/>
<dbReference type="Gene3D" id="1.10.1200.10">
    <property type="entry name" value="ACP-like"/>
    <property type="match status" value="1"/>
</dbReference>
<name>X1DMQ7_9ZZZZ</name>
<reference evidence="1" key="1">
    <citation type="journal article" date="2014" name="Front. Microbiol.">
        <title>High frequency of phylogenetically diverse reductive dehalogenase-homologous genes in deep subseafloor sedimentary metagenomes.</title>
        <authorList>
            <person name="Kawai M."/>
            <person name="Futagami T."/>
            <person name="Toyoda A."/>
            <person name="Takaki Y."/>
            <person name="Nishi S."/>
            <person name="Hori S."/>
            <person name="Arai W."/>
            <person name="Tsubouchi T."/>
            <person name="Morono Y."/>
            <person name="Uchiyama I."/>
            <person name="Ito T."/>
            <person name="Fujiyama A."/>
            <person name="Inagaki F."/>
            <person name="Takami H."/>
        </authorList>
    </citation>
    <scope>NUCLEOTIDE SEQUENCE</scope>
    <source>
        <strain evidence="1">Expedition CK06-06</strain>
    </source>
</reference>
<sequence length="52" mass="5915">ISGGIVDSFSMVSLKRFLESKYKISIPDEKATPEAFDSVDKIYELVKEFVKE</sequence>
<dbReference type="InterPro" id="IPR036736">
    <property type="entry name" value="ACP-like_sf"/>
</dbReference>